<dbReference type="Proteomes" id="UP000001519">
    <property type="component" value="Chromosome 2B"/>
</dbReference>
<reference evidence="2" key="1">
    <citation type="submission" date="2011-05" db="EMBL/GenBank/DDBJ databases">
        <title>Insights into the evolution of the great apes provided by the gorilla genome.</title>
        <authorList>
            <person name="Scally A."/>
        </authorList>
    </citation>
    <scope>NUCLEOTIDE SEQUENCE [LARGE SCALE GENOMIC DNA]</scope>
</reference>
<reference evidence="1" key="3">
    <citation type="submission" date="2025-08" db="UniProtKB">
        <authorList>
            <consortium name="Ensembl"/>
        </authorList>
    </citation>
    <scope>IDENTIFICATION</scope>
</reference>
<evidence type="ECO:0000313" key="1">
    <source>
        <dbReference type="Ensembl" id="ENSGGOP00000039595.1"/>
    </source>
</evidence>
<dbReference type="Bgee" id="ENSGGOG00000024112">
    <property type="expression patterns" value="Expressed in testis and 6 other cell types or tissues"/>
</dbReference>
<accession>A0A2I2YX76</accession>
<name>A0A2I2YX76_GORGO</name>
<dbReference type="AlphaFoldDB" id="A0A2I2YX76"/>
<keyword evidence="2" id="KW-1185">Reference proteome</keyword>
<dbReference type="InterPro" id="IPR037282">
    <property type="entry name" value="CapZ_alpha/beta"/>
</dbReference>
<proteinExistence type="predicted"/>
<evidence type="ECO:0000313" key="2">
    <source>
        <dbReference type="Proteomes" id="UP000001519"/>
    </source>
</evidence>
<dbReference type="InterPro" id="IPR042489">
    <property type="entry name" value="CapZ_alpha_1"/>
</dbReference>
<sequence length="91" mass="10459">MDNFNDCVLDKEKVCIAAKFITHAPAGEFNEVFSDIRGRHIHPSPSDCFDHHLLHLRTVIFQSLDWDFSGRFWRAKEVSASLGNLFLNPKT</sequence>
<reference evidence="1" key="4">
    <citation type="submission" date="2025-09" db="UniProtKB">
        <authorList>
            <consortium name="Ensembl"/>
        </authorList>
    </citation>
    <scope>IDENTIFICATION</scope>
</reference>
<reference evidence="1 2" key="2">
    <citation type="journal article" date="2012" name="Nature">
        <title>Insights into hominid evolution from the gorilla genome sequence.</title>
        <authorList>
            <person name="Scally A."/>
            <person name="Dutheil J.Y."/>
            <person name="Hillier L.W."/>
            <person name="Jordan G.E."/>
            <person name="Goodhead I."/>
            <person name="Herrero J."/>
            <person name="Hobolth A."/>
            <person name="Lappalainen T."/>
            <person name="Mailund T."/>
            <person name="Marques-Bonet T."/>
            <person name="McCarthy S."/>
            <person name="Montgomery S.H."/>
            <person name="Schwalie P.C."/>
            <person name="Tang Y.A."/>
            <person name="Ward M.C."/>
            <person name="Xue Y."/>
            <person name="Yngvadottir B."/>
            <person name="Alkan C."/>
            <person name="Andersen L.N."/>
            <person name="Ayub Q."/>
            <person name="Ball E.V."/>
            <person name="Beal K."/>
            <person name="Bradley B.J."/>
            <person name="Chen Y."/>
            <person name="Clee C.M."/>
            <person name="Fitzgerald S."/>
            <person name="Graves T.A."/>
            <person name="Gu Y."/>
            <person name="Heath P."/>
            <person name="Heger A."/>
            <person name="Karakoc E."/>
            <person name="Kolb-Kokocinski A."/>
            <person name="Laird G.K."/>
            <person name="Lunter G."/>
            <person name="Meader S."/>
            <person name="Mort M."/>
            <person name="Mullikin J.C."/>
            <person name="Munch K."/>
            <person name="O'Connor T.D."/>
            <person name="Phillips A.D."/>
            <person name="Prado-Martinez J."/>
            <person name="Rogers A.S."/>
            <person name="Sajjadian S."/>
            <person name="Schmidt D."/>
            <person name="Shaw K."/>
            <person name="Simpson J.T."/>
            <person name="Stenson P.D."/>
            <person name="Turner D.J."/>
            <person name="Vigilant L."/>
            <person name="Vilella A.J."/>
            <person name="Whitener W."/>
            <person name="Zhu B."/>
            <person name="Cooper D.N."/>
            <person name="de Jong P."/>
            <person name="Dermitzakis E.T."/>
            <person name="Eichler E.E."/>
            <person name="Flicek P."/>
            <person name="Goldman N."/>
            <person name="Mundy N.I."/>
            <person name="Ning Z."/>
            <person name="Odom D.T."/>
            <person name="Ponting C.P."/>
            <person name="Quail M.A."/>
            <person name="Ryder O.A."/>
            <person name="Searle S.M."/>
            <person name="Warren W.C."/>
            <person name="Wilson R.K."/>
            <person name="Schierup M.H."/>
            <person name="Rogers J."/>
            <person name="Tyler-Smith C."/>
            <person name="Durbin R."/>
        </authorList>
    </citation>
    <scope>NUCLEOTIDE SEQUENCE [LARGE SCALE GENOMIC DNA]</scope>
</reference>
<dbReference type="EMBL" id="CABD030016602">
    <property type="status" value="NOT_ANNOTATED_CDS"/>
    <property type="molecule type" value="Genomic_DNA"/>
</dbReference>
<organism evidence="1 2">
    <name type="scientific">Gorilla gorilla gorilla</name>
    <name type="common">Western lowland gorilla</name>
    <dbReference type="NCBI Taxonomy" id="9595"/>
    <lineage>
        <taxon>Eukaryota</taxon>
        <taxon>Metazoa</taxon>
        <taxon>Chordata</taxon>
        <taxon>Craniata</taxon>
        <taxon>Vertebrata</taxon>
        <taxon>Euteleostomi</taxon>
        <taxon>Mammalia</taxon>
        <taxon>Eutheria</taxon>
        <taxon>Euarchontoglires</taxon>
        <taxon>Primates</taxon>
        <taxon>Haplorrhini</taxon>
        <taxon>Catarrhini</taxon>
        <taxon>Hominidae</taxon>
        <taxon>Gorilla</taxon>
    </lineage>
</organism>
<dbReference type="Gene3D" id="3.30.1140.60">
    <property type="entry name" value="F-actin capping protein, alpha subunit"/>
    <property type="match status" value="1"/>
</dbReference>
<dbReference type="Ensembl" id="ENSGGOT00000058844.1">
    <property type="protein sequence ID" value="ENSGGOP00000039595.1"/>
    <property type="gene ID" value="ENSGGOG00000024112.2"/>
</dbReference>
<dbReference type="SUPFAM" id="SSF90096">
    <property type="entry name" value="Subunits of heterodimeric actin filament capping protein Capz"/>
    <property type="match status" value="1"/>
</dbReference>
<dbReference type="GeneTree" id="ENSGT00950000183119"/>
<protein>
    <submittedName>
        <fullName evidence="1">Uncharacterized protein</fullName>
    </submittedName>
</protein>